<name>A0ABN4RGV6_9BACL</name>
<dbReference type="EMBL" id="CP016534">
    <property type="protein sequence ID" value="ANU09661.1"/>
    <property type="molecule type" value="Genomic_DNA"/>
</dbReference>
<gene>
    <name evidence="1" type="ORF">BBH88_04790</name>
</gene>
<organism evidence="1 2">
    <name type="scientific">Planococcus antarcticus DSM 14505</name>
    <dbReference type="NCBI Taxonomy" id="1185653"/>
    <lineage>
        <taxon>Bacteria</taxon>
        <taxon>Bacillati</taxon>
        <taxon>Bacillota</taxon>
        <taxon>Bacilli</taxon>
        <taxon>Bacillales</taxon>
        <taxon>Caryophanaceae</taxon>
        <taxon>Planococcus</taxon>
    </lineage>
</organism>
<dbReference type="Proteomes" id="UP000092661">
    <property type="component" value="Chromosome"/>
</dbReference>
<keyword evidence="2" id="KW-1185">Reference proteome</keyword>
<accession>A0ABN4RGV6</accession>
<proteinExistence type="predicted"/>
<evidence type="ECO:0000313" key="2">
    <source>
        <dbReference type="Proteomes" id="UP000092661"/>
    </source>
</evidence>
<sequence>MQLARQDFLSVAKDVAPASSSQASTGSPCSSRKVIERREFGQWLCDEASAAMQEHIFALRRLTLFLLSILE</sequence>
<evidence type="ECO:0000313" key="1">
    <source>
        <dbReference type="EMBL" id="ANU09661.1"/>
    </source>
</evidence>
<protein>
    <submittedName>
        <fullName evidence="1">Uncharacterized protein</fullName>
    </submittedName>
</protein>
<reference evidence="1" key="1">
    <citation type="submission" date="2016-10" db="EMBL/GenBank/DDBJ databases">
        <authorList>
            <person name="See-Too W.S."/>
        </authorList>
    </citation>
    <scope>NUCLEOTIDE SEQUENCE</scope>
    <source>
        <strain evidence="1">DSM 14505</strain>
    </source>
</reference>